<evidence type="ECO:0000256" key="5">
    <source>
        <dbReference type="ARBA" id="ARBA00023136"/>
    </source>
</evidence>
<gene>
    <name evidence="8" type="ORF">METZ01_LOCUS17034</name>
</gene>
<feature type="transmembrane region" description="Helical" evidence="6">
    <location>
        <begin position="80"/>
        <end position="97"/>
    </location>
</feature>
<feature type="transmembrane region" description="Helical" evidence="6">
    <location>
        <begin position="197"/>
        <end position="216"/>
    </location>
</feature>
<dbReference type="GO" id="GO:0022857">
    <property type="term" value="F:transmembrane transporter activity"/>
    <property type="evidence" value="ECO:0007669"/>
    <property type="project" value="InterPro"/>
</dbReference>
<dbReference type="PANTHER" id="PTHR43124">
    <property type="entry name" value="PURINE EFFLUX PUMP PBUE"/>
    <property type="match status" value="1"/>
</dbReference>
<evidence type="ECO:0000256" key="6">
    <source>
        <dbReference type="SAM" id="Phobius"/>
    </source>
</evidence>
<evidence type="ECO:0000259" key="7">
    <source>
        <dbReference type="PROSITE" id="PS50850"/>
    </source>
</evidence>
<evidence type="ECO:0000256" key="4">
    <source>
        <dbReference type="ARBA" id="ARBA00022989"/>
    </source>
</evidence>
<dbReference type="InterPro" id="IPR036259">
    <property type="entry name" value="MFS_trans_sf"/>
</dbReference>
<evidence type="ECO:0000256" key="2">
    <source>
        <dbReference type="ARBA" id="ARBA00022475"/>
    </source>
</evidence>
<keyword evidence="2" id="KW-1003">Cell membrane</keyword>
<dbReference type="AlphaFoldDB" id="A0A381PB63"/>
<reference evidence="8" key="1">
    <citation type="submission" date="2018-05" db="EMBL/GenBank/DDBJ databases">
        <authorList>
            <person name="Lanie J.A."/>
            <person name="Ng W.-L."/>
            <person name="Kazmierczak K.M."/>
            <person name="Andrzejewski T.M."/>
            <person name="Davidsen T.M."/>
            <person name="Wayne K.J."/>
            <person name="Tettelin H."/>
            <person name="Glass J.I."/>
            <person name="Rusch D."/>
            <person name="Podicherti R."/>
            <person name="Tsui H.-C.T."/>
            <person name="Winkler M.E."/>
        </authorList>
    </citation>
    <scope>NUCLEOTIDE SEQUENCE</scope>
</reference>
<dbReference type="EMBL" id="UINC01000928">
    <property type="protein sequence ID" value="SUZ64180.1"/>
    <property type="molecule type" value="Genomic_DNA"/>
</dbReference>
<keyword evidence="3 6" id="KW-0812">Transmembrane</keyword>
<feature type="transmembrane region" description="Helical" evidence="6">
    <location>
        <begin position="391"/>
        <end position="412"/>
    </location>
</feature>
<organism evidence="8">
    <name type="scientific">marine metagenome</name>
    <dbReference type="NCBI Taxonomy" id="408172"/>
    <lineage>
        <taxon>unclassified sequences</taxon>
        <taxon>metagenomes</taxon>
        <taxon>ecological metagenomes</taxon>
    </lineage>
</organism>
<dbReference type="Gene3D" id="1.20.1250.20">
    <property type="entry name" value="MFS general substrate transporter like domains"/>
    <property type="match status" value="2"/>
</dbReference>
<feature type="domain" description="Major facilitator superfamily (MFS) profile" evidence="7">
    <location>
        <begin position="38"/>
        <end position="417"/>
    </location>
</feature>
<comment type="subcellular location">
    <subcellularLocation>
        <location evidence="1">Cell membrane</location>
        <topology evidence="1">Multi-pass membrane protein</topology>
    </subcellularLocation>
</comment>
<feature type="transmembrane region" description="Helical" evidence="6">
    <location>
        <begin position="38"/>
        <end position="60"/>
    </location>
</feature>
<dbReference type="InterPro" id="IPR010645">
    <property type="entry name" value="MFS_4"/>
</dbReference>
<proteinExistence type="predicted"/>
<feature type="transmembrane region" description="Helical" evidence="6">
    <location>
        <begin position="104"/>
        <end position="122"/>
    </location>
</feature>
<evidence type="ECO:0000256" key="1">
    <source>
        <dbReference type="ARBA" id="ARBA00004651"/>
    </source>
</evidence>
<feature type="non-terminal residue" evidence="8">
    <location>
        <position position="1"/>
    </location>
</feature>
<feature type="transmembrane region" description="Helical" evidence="6">
    <location>
        <begin position="276"/>
        <end position="296"/>
    </location>
</feature>
<dbReference type="PANTHER" id="PTHR43124:SF3">
    <property type="entry name" value="CHLORAMPHENICOL EFFLUX PUMP RV0191"/>
    <property type="match status" value="1"/>
</dbReference>
<evidence type="ECO:0000313" key="8">
    <source>
        <dbReference type="EMBL" id="SUZ64180.1"/>
    </source>
</evidence>
<feature type="transmembrane region" description="Helical" evidence="6">
    <location>
        <begin position="243"/>
        <end position="264"/>
    </location>
</feature>
<protein>
    <recommendedName>
        <fullName evidence="7">Major facilitator superfamily (MFS) profile domain-containing protein</fullName>
    </recommendedName>
</protein>
<feature type="transmembrane region" description="Helical" evidence="6">
    <location>
        <begin position="128"/>
        <end position="149"/>
    </location>
</feature>
<feature type="transmembrane region" description="Helical" evidence="6">
    <location>
        <begin position="161"/>
        <end position="177"/>
    </location>
</feature>
<name>A0A381PB63_9ZZZZ</name>
<evidence type="ECO:0000256" key="3">
    <source>
        <dbReference type="ARBA" id="ARBA00022692"/>
    </source>
</evidence>
<feature type="transmembrane region" description="Helical" evidence="6">
    <location>
        <begin position="362"/>
        <end position="385"/>
    </location>
</feature>
<sequence>VKDRSNPSAGEDFSRRGAAQFPSVFAVAPVDEMSWARVILVTLAGVVSHTFGRGTMPLLLPAIADDLGLSATTSGATGSVNMAAYLCGVIAVTYLASRFAPAPLLKFGLWITTTGLVVLGTAQTTWQVMIGTGLAGLGGAGVWLTMPVIATAGVPAAQRGAVMGSLTATMGVASIVVPFTTSGLRAIVNDAGAWREIWLLETVAAALILTVLYMVLRDDASPRLPSGSGITAVTRLQGWKTAVFFYMAFAFIAASWFQFFGLSLENDHNMSREFTTHMWALMGAGGVIGAVMFGWLSDRLGRPRTMCLVTASGATTCLLVLVGEPWAAALAAAIYGVSAMAIPPLTAAFVRDQVEERDFTPVFGAMTIFYGPASVAGPITGGVLADITGSYQLTYIVLAVTFAFAALAAWHLPRVENDG</sequence>
<dbReference type="PROSITE" id="PS50850">
    <property type="entry name" value="MFS"/>
    <property type="match status" value="1"/>
</dbReference>
<dbReference type="InterPro" id="IPR020846">
    <property type="entry name" value="MFS_dom"/>
</dbReference>
<feature type="transmembrane region" description="Helical" evidence="6">
    <location>
        <begin position="328"/>
        <end position="350"/>
    </location>
</feature>
<dbReference type="Pfam" id="PF06779">
    <property type="entry name" value="MFS_4"/>
    <property type="match status" value="1"/>
</dbReference>
<accession>A0A381PB63</accession>
<keyword evidence="4 6" id="KW-1133">Transmembrane helix</keyword>
<dbReference type="InterPro" id="IPR050189">
    <property type="entry name" value="MFS_Efflux_Transporters"/>
</dbReference>
<keyword evidence="5 6" id="KW-0472">Membrane</keyword>
<dbReference type="GO" id="GO:0005886">
    <property type="term" value="C:plasma membrane"/>
    <property type="evidence" value="ECO:0007669"/>
    <property type="project" value="UniProtKB-SubCell"/>
</dbReference>
<dbReference type="SUPFAM" id="SSF103473">
    <property type="entry name" value="MFS general substrate transporter"/>
    <property type="match status" value="1"/>
</dbReference>